<reference evidence="1 2" key="1">
    <citation type="submission" date="2021-06" db="EMBL/GenBank/DDBJ databases">
        <title>Caerostris darwini draft genome.</title>
        <authorList>
            <person name="Kono N."/>
            <person name="Arakawa K."/>
        </authorList>
    </citation>
    <scope>NUCLEOTIDE SEQUENCE [LARGE SCALE GENOMIC DNA]</scope>
</reference>
<protein>
    <recommendedName>
        <fullName evidence="3">Secreted protein</fullName>
    </recommendedName>
</protein>
<keyword evidence="2" id="KW-1185">Reference proteome</keyword>
<evidence type="ECO:0008006" key="3">
    <source>
        <dbReference type="Google" id="ProtNLM"/>
    </source>
</evidence>
<proteinExistence type="predicted"/>
<evidence type="ECO:0000313" key="2">
    <source>
        <dbReference type="Proteomes" id="UP001054837"/>
    </source>
</evidence>
<sequence length="79" mass="8792">MLPVLVLAGLESGRCECAIREIRTYPGNANILCGVAAVYRTRPVCGLRKKLKDYIAIQSHEDFFHNFAAFCSSAQRTTE</sequence>
<dbReference type="EMBL" id="BPLQ01009118">
    <property type="protein sequence ID" value="GIY41828.1"/>
    <property type="molecule type" value="Genomic_DNA"/>
</dbReference>
<dbReference type="Proteomes" id="UP001054837">
    <property type="component" value="Unassembled WGS sequence"/>
</dbReference>
<name>A0AAV4T573_9ARAC</name>
<accession>A0AAV4T573</accession>
<gene>
    <name evidence="1" type="ORF">CDAR_484021</name>
</gene>
<organism evidence="1 2">
    <name type="scientific">Caerostris darwini</name>
    <dbReference type="NCBI Taxonomy" id="1538125"/>
    <lineage>
        <taxon>Eukaryota</taxon>
        <taxon>Metazoa</taxon>
        <taxon>Ecdysozoa</taxon>
        <taxon>Arthropoda</taxon>
        <taxon>Chelicerata</taxon>
        <taxon>Arachnida</taxon>
        <taxon>Araneae</taxon>
        <taxon>Araneomorphae</taxon>
        <taxon>Entelegynae</taxon>
        <taxon>Araneoidea</taxon>
        <taxon>Araneidae</taxon>
        <taxon>Caerostris</taxon>
    </lineage>
</organism>
<evidence type="ECO:0000313" key="1">
    <source>
        <dbReference type="EMBL" id="GIY41828.1"/>
    </source>
</evidence>
<comment type="caution">
    <text evidence="1">The sequence shown here is derived from an EMBL/GenBank/DDBJ whole genome shotgun (WGS) entry which is preliminary data.</text>
</comment>
<dbReference type="AlphaFoldDB" id="A0AAV4T573"/>